<sequence length="94" mass="11265">DLIREWKDAGVSIYRAITDIEPGIEAMRNALAPVFGNPKYYVNRKCKAWRTEVNAYYEKNGKPVDEMNHAMDESRYYIMRYIFKKKQVRIRRLT</sequence>
<evidence type="ECO:0008006" key="2">
    <source>
        <dbReference type="Google" id="ProtNLM"/>
    </source>
</evidence>
<gene>
    <name evidence="1" type="ORF">S03H2_22287</name>
</gene>
<protein>
    <recommendedName>
        <fullName evidence="2">Terminase large subunit gp17-like C-terminal domain-containing protein</fullName>
    </recommendedName>
</protein>
<name>X1FSQ3_9ZZZZ</name>
<evidence type="ECO:0000313" key="1">
    <source>
        <dbReference type="EMBL" id="GAH35550.1"/>
    </source>
</evidence>
<dbReference type="AlphaFoldDB" id="X1FSQ3"/>
<feature type="non-terminal residue" evidence="1">
    <location>
        <position position="1"/>
    </location>
</feature>
<comment type="caution">
    <text evidence="1">The sequence shown here is derived from an EMBL/GenBank/DDBJ whole genome shotgun (WGS) entry which is preliminary data.</text>
</comment>
<proteinExistence type="predicted"/>
<organism evidence="1">
    <name type="scientific">marine sediment metagenome</name>
    <dbReference type="NCBI Taxonomy" id="412755"/>
    <lineage>
        <taxon>unclassified sequences</taxon>
        <taxon>metagenomes</taxon>
        <taxon>ecological metagenomes</taxon>
    </lineage>
</organism>
<dbReference type="EMBL" id="BARU01011978">
    <property type="protein sequence ID" value="GAH35550.1"/>
    <property type="molecule type" value="Genomic_DNA"/>
</dbReference>
<reference evidence="1" key="1">
    <citation type="journal article" date="2014" name="Front. Microbiol.">
        <title>High frequency of phylogenetically diverse reductive dehalogenase-homologous genes in deep subseafloor sedimentary metagenomes.</title>
        <authorList>
            <person name="Kawai M."/>
            <person name="Futagami T."/>
            <person name="Toyoda A."/>
            <person name="Takaki Y."/>
            <person name="Nishi S."/>
            <person name="Hori S."/>
            <person name="Arai W."/>
            <person name="Tsubouchi T."/>
            <person name="Morono Y."/>
            <person name="Uchiyama I."/>
            <person name="Ito T."/>
            <person name="Fujiyama A."/>
            <person name="Inagaki F."/>
            <person name="Takami H."/>
        </authorList>
    </citation>
    <scope>NUCLEOTIDE SEQUENCE</scope>
    <source>
        <strain evidence="1">Expedition CK06-06</strain>
    </source>
</reference>
<accession>X1FSQ3</accession>
<dbReference type="Gene3D" id="3.30.420.280">
    <property type="match status" value="1"/>
</dbReference>